<name>A0A2M4D460_ANODA</name>
<proteinExistence type="predicted"/>
<accession>A0A2M4D460</accession>
<keyword evidence="1" id="KW-0732">Signal</keyword>
<organism evidence="2">
    <name type="scientific">Anopheles darlingi</name>
    <name type="common">Mosquito</name>
    <dbReference type="NCBI Taxonomy" id="43151"/>
    <lineage>
        <taxon>Eukaryota</taxon>
        <taxon>Metazoa</taxon>
        <taxon>Ecdysozoa</taxon>
        <taxon>Arthropoda</taxon>
        <taxon>Hexapoda</taxon>
        <taxon>Insecta</taxon>
        <taxon>Pterygota</taxon>
        <taxon>Neoptera</taxon>
        <taxon>Endopterygota</taxon>
        <taxon>Diptera</taxon>
        <taxon>Nematocera</taxon>
        <taxon>Culicoidea</taxon>
        <taxon>Culicidae</taxon>
        <taxon>Anophelinae</taxon>
        <taxon>Anopheles</taxon>
    </lineage>
</organism>
<evidence type="ECO:0000256" key="1">
    <source>
        <dbReference type="SAM" id="SignalP"/>
    </source>
</evidence>
<feature type="signal peptide" evidence="1">
    <location>
        <begin position="1"/>
        <end position="21"/>
    </location>
</feature>
<dbReference type="EMBL" id="GGFL01008141">
    <property type="protein sequence ID" value="MBW72319.1"/>
    <property type="molecule type" value="Transcribed_RNA"/>
</dbReference>
<reference evidence="2" key="1">
    <citation type="submission" date="2018-01" db="EMBL/GenBank/DDBJ databases">
        <title>An insight into the sialome of Amazonian anophelines.</title>
        <authorList>
            <person name="Ribeiro J.M."/>
            <person name="Scarpassa V."/>
            <person name="Calvo E."/>
        </authorList>
    </citation>
    <scope>NUCLEOTIDE SEQUENCE</scope>
</reference>
<protein>
    <submittedName>
        <fullName evidence="2">Putative secreted protein</fullName>
    </submittedName>
</protein>
<evidence type="ECO:0000313" key="2">
    <source>
        <dbReference type="EMBL" id="MBW72319.1"/>
    </source>
</evidence>
<feature type="chain" id="PRO_5014824529" evidence="1">
    <location>
        <begin position="22"/>
        <end position="102"/>
    </location>
</feature>
<sequence>MRSRPLSYSLFFFYILTCLWAQVEDLRTRCVRFHNPPARWKFAHRTVLETFLLDMSTHCPLSRYFHCVVRFVEPYLYSKGCSFRILHLPDTLPRCRMSKACR</sequence>
<dbReference type="AlphaFoldDB" id="A0A2M4D460"/>